<keyword evidence="5" id="KW-1185">Reference proteome</keyword>
<dbReference type="OrthoDB" id="276744at2759"/>
<gene>
    <name evidence="4" type="ORF">F0562_010388</name>
</gene>
<dbReference type="GO" id="GO:0003676">
    <property type="term" value="F:nucleic acid binding"/>
    <property type="evidence" value="ECO:0007669"/>
    <property type="project" value="InterPro"/>
</dbReference>
<feature type="domain" description="HIRAN" evidence="3">
    <location>
        <begin position="49"/>
        <end position="94"/>
    </location>
</feature>
<evidence type="ECO:0000256" key="2">
    <source>
        <dbReference type="ARBA" id="ARBA00022801"/>
    </source>
</evidence>
<protein>
    <recommendedName>
        <fullName evidence="3">HIRAN domain-containing protein</fullName>
    </recommendedName>
</protein>
<evidence type="ECO:0000259" key="3">
    <source>
        <dbReference type="Pfam" id="PF08797"/>
    </source>
</evidence>
<evidence type="ECO:0000313" key="5">
    <source>
        <dbReference type="Proteomes" id="UP000325577"/>
    </source>
</evidence>
<name>A0A5J5A405_9ASTE</name>
<dbReference type="Pfam" id="PF08797">
    <property type="entry name" value="HIRAN"/>
    <property type="match status" value="1"/>
</dbReference>
<keyword evidence="2" id="KW-0378">Hydrolase</keyword>
<dbReference type="Gene3D" id="3.30.70.2330">
    <property type="match status" value="1"/>
</dbReference>
<proteinExistence type="predicted"/>
<evidence type="ECO:0000313" key="4">
    <source>
        <dbReference type="EMBL" id="KAA8524181.1"/>
    </source>
</evidence>
<evidence type="ECO:0000256" key="1">
    <source>
        <dbReference type="ARBA" id="ARBA00022723"/>
    </source>
</evidence>
<accession>A0A5J5A405</accession>
<sequence length="132" mass="14206">MGKTDEDLANVLLSLDRWPISPIENEEDGDGETQELAGAFSQSSKTYLVGFVIVNIVGLQYYSGTISGREMVGLVREPLNPYDGNAIKAISVGGLHLILDIDASFTLSEAVAVKEKKSKDDKSVDGNSRMAL</sequence>
<dbReference type="AlphaFoldDB" id="A0A5J5A405"/>
<dbReference type="GO" id="GO:0008270">
    <property type="term" value="F:zinc ion binding"/>
    <property type="evidence" value="ECO:0007669"/>
    <property type="project" value="InterPro"/>
</dbReference>
<dbReference type="EMBL" id="CM018047">
    <property type="protein sequence ID" value="KAA8524181.1"/>
    <property type="molecule type" value="Genomic_DNA"/>
</dbReference>
<keyword evidence="1" id="KW-0479">Metal-binding</keyword>
<reference evidence="4 5" key="1">
    <citation type="submission" date="2019-09" db="EMBL/GenBank/DDBJ databases">
        <title>A chromosome-level genome assembly of the Chinese tupelo Nyssa sinensis.</title>
        <authorList>
            <person name="Yang X."/>
            <person name="Kang M."/>
            <person name="Yang Y."/>
            <person name="Xiong H."/>
            <person name="Wang M."/>
            <person name="Zhang Z."/>
            <person name="Wang Z."/>
            <person name="Wu H."/>
            <person name="Ma T."/>
            <person name="Liu J."/>
            <person name="Xi Z."/>
        </authorList>
    </citation>
    <scope>NUCLEOTIDE SEQUENCE [LARGE SCALE GENOMIC DNA]</scope>
    <source>
        <strain evidence="4">J267</strain>
        <tissue evidence="4">Leaf</tissue>
    </source>
</reference>
<dbReference type="Proteomes" id="UP000325577">
    <property type="component" value="Linkage Group LG4"/>
</dbReference>
<dbReference type="InterPro" id="IPR014905">
    <property type="entry name" value="HIRAN"/>
</dbReference>
<organism evidence="4 5">
    <name type="scientific">Nyssa sinensis</name>
    <dbReference type="NCBI Taxonomy" id="561372"/>
    <lineage>
        <taxon>Eukaryota</taxon>
        <taxon>Viridiplantae</taxon>
        <taxon>Streptophyta</taxon>
        <taxon>Embryophyta</taxon>
        <taxon>Tracheophyta</taxon>
        <taxon>Spermatophyta</taxon>
        <taxon>Magnoliopsida</taxon>
        <taxon>eudicotyledons</taxon>
        <taxon>Gunneridae</taxon>
        <taxon>Pentapetalae</taxon>
        <taxon>asterids</taxon>
        <taxon>Cornales</taxon>
        <taxon>Nyssaceae</taxon>
        <taxon>Nyssa</taxon>
    </lineage>
</organism>
<dbReference type="GO" id="GO:0016818">
    <property type="term" value="F:hydrolase activity, acting on acid anhydrides, in phosphorus-containing anhydrides"/>
    <property type="evidence" value="ECO:0007669"/>
    <property type="project" value="InterPro"/>
</dbReference>